<evidence type="ECO:0000313" key="3">
    <source>
        <dbReference type="EMBL" id="AQQ01151.1"/>
    </source>
</evidence>
<name>A0A1Q2H1J1_9GAMM</name>
<organism evidence="3 4">
    <name type="scientific">Pseudoalteromonas aliena</name>
    <dbReference type="NCBI Taxonomy" id="247523"/>
    <lineage>
        <taxon>Bacteria</taxon>
        <taxon>Pseudomonadati</taxon>
        <taxon>Pseudomonadota</taxon>
        <taxon>Gammaproteobacteria</taxon>
        <taxon>Alteromonadales</taxon>
        <taxon>Pseudoalteromonadaceae</taxon>
        <taxon>Pseudoalteromonas</taxon>
    </lineage>
</organism>
<dbReference type="PANTHER" id="PTHR30041:SF8">
    <property type="entry name" value="PROTEIN YFFB"/>
    <property type="match status" value="1"/>
</dbReference>
<dbReference type="NCBIfam" id="TIGR01617">
    <property type="entry name" value="arsC_related"/>
    <property type="match status" value="1"/>
</dbReference>
<dbReference type="PROSITE" id="PS51353">
    <property type="entry name" value="ARSC"/>
    <property type="match status" value="1"/>
</dbReference>
<dbReference type="NCBIfam" id="NF008107">
    <property type="entry name" value="PRK10853.1"/>
    <property type="match status" value="1"/>
</dbReference>
<dbReference type="SUPFAM" id="SSF52833">
    <property type="entry name" value="Thioredoxin-like"/>
    <property type="match status" value="1"/>
</dbReference>
<dbReference type="Proteomes" id="UP000188243">
    <property type="component" value="Chromosome"/>
</dbReference>
<dbReference type="AlphaFoldDB" id="A0A1Q2H1J1"/>
<dbReference type="Gene3D" id="3.40.30.10">
    <property type="entry name" value="Glutaredoxin"/>
    <property type="match status" value="1"/>
</dbReference>
<dbReference type="STRING" id="247523.B0W48_16065"/>
<dbReference type="PANTHER" id="PTHR30041">
    <property type="entry name" value="ARSENATE REDUCTASE"/>
    <property type="match status" value="1"/>
</dbReference>
<dbReference type="InterPro" id="IPR006660">
    <property type="entry name" value="Arsenate_reductase-like"/>
</dbReference>
<comment type="similarity">
    <text evidence="1 2">Belongs to the ArsC family.</text>
</comment>
<evidence type="ECO:0000256" key="1">
    <source>
        <dbReference type="ARBA" id="ARBA00007198"/>
    </source>
</evidence>
<reference evidence="3 4" key="1">
    <citation type="submission" date="2017-02" db="EMBL/GenBank/DDBJ databases">
        <title>Complete genome sequence of the cold-active Pseudoalteromonas aliena strain EH1 isolated from Arctic seawater.</title>
        <authorList>
            <person name="Kim E."/>
            <person name="Heo E."/>
            <person name="Kim H."/>
            <person name="Kim D."/>
        </authorList>
    </citation>
    <scope>NUCLEOTIDE SEQUENCE [LARGE SCALE GENOMIC DNA]</scope>
    <source>
        <strain evidence="3 4">EH1</strain>
    </source>
</reference>
<protein>
    <submittedName>
        <fullName evidence="3">ArsC family reductase</fullName>
    </submittedName>
</protein>
<proteinExistence type="inferred from homology"/>
<sequence>MITLYGISNCDTIKKAKKYLADNNIEFTFHDYRKDGVNEKMVSTFAVQLDWEQLVNKRGTTYRALTDEQKQGLTKQSAISLLVEQPAMIKRPVLVNDGNYHLGFKATQYDEIFK</sequence>
<gene>
    <name evidence="3" type="ORF">B0W48_16065</name>
</gene>
<dbReference type="RefSeq" id="WP_077537804.1">
    <property type="nucleotide sequence ID" value="NZ_CP019628.1"/>
</dbReference>
<dbReference type="KEGG" id="paln:B0W48_16065"/>
<dbReference type="InterPro" id="IPR006504">
    <property type="entry name" value="Tscrpt_reg_Spx/MgsR"/>
</dbReference>
<evidence type="ECO:0000256" key="2">
    <source>
        <dbReference type="PROSITE-ProRule" id="PRU01282"/>
    </source>
</evidence>
<dbReference type="InterPro" id="IPR036249">
    <property type="entry name" value="Thioredoxin-like_sf"/>
</dbReference>
<evidence type="ECO:0000313" key="4">
    <source>
        <dbReference type="Proteomes" id="UP000188243"/>
    </source>
</evidence>
<dbReference type="CDD" id="cd03035">
    <property type="entry name" value="ArsC_Yffb"/>
    <property type="match status" value="1"/>
</dbReference>
<dbReference type="EMBL" id="CP019628">
    <property type="protein sequence ID" value="AQQ01151.1"/>
    <property type="molecule type" value="Genomic_DNA"/>
</dbReference>
<accession>A0A1Q2H1J1</accession>
<dbReference type="Pfam" id="PF03960">
    <property type="entry name" value="ArsC"/>
    <property type="match status" value="1"/>
</dbReference>